<protein>
    <submittedName>
        <fullName evidence="2">NrdH-like glutaredoxin</fullName>
    </submittedName>
</protein>
<evidence type="ECO:0000313" key="2">
    <source>
        <dbReference type="EMBL" id="AXH48829.1"/>
    </source>
</evidence>
<sequence>MRTMFAPVTVYTQPGCRSCVRVIEKLQAKDIEVDVVNLNTSPEAKLYVTEVLNATTVPIIASDVMDPIVGYQPDQIADLIDYLTASETGV</sequence>
<reference evidence="3" key="1">
    <citation type="submission" date="2018-06" db="EMBL/GenBank/DDBJ databases">
        <authorList>
            <person name="Zhirakovskaya E."/>
        </authorList>
    </citation>
    <scope>NUCLEOTIDE SEQUENCE [LARGE SCALE GENOMIC DNA]</scope>
</reference>
<name>A0A345L0M7_9CAUD</name>
<keyword evidence="3" id="KW-1185">Reference proteome</keyword>
<organism evidence="2 3">
    <name type="scientific">Mycobacterium phage Steamy</name>
    <dbReference type="NCBI Taxonomy" id="2250309"/>
    <lineage>
        <taxon>Viruses</taxon>
        <taxon>Duplodnaviria</taxon>
        <taxon>Heunggongvirae</taxon>
        <taxon>Uroviricota</taxon>
        <taxon>Caudoviricetes</taxon>
        <taxon>Pharaohvirus</taxon>
        <taxon>Pharaohvirus steamy</taxon>
    </lineage>
</organism>
<dbReference type="EMBL" id="MH513984">
    <property type="protein sequence ID" value="AXH48829.1"/>
    <property type="molecule type" value="Genomic_DNA"/>
</dbReference>
<feature type="domain" description="Glutaredoxin" evidence="1">
    <location>
        <begin position="8"/>
        <end position="60"/>
    </location>
</feature>
<dbReference type="SUPFAM" id="SSF52833">
    <property type="entry name" value="Thioredoxin-like"/>
    <property type="match status" value="1"/>
</dbReference>
<evidence type="ECO:0000259" key="1">
    <source>
        <dbReference type="Pfam" id="PF00462"/>
    </source>
</evidence>
<dbReference type="Proteomes" id="UP000259157">
    <property type="component" value="Segment"/>
</dbReference>
<dbReference type="KEGG" id="vg:64871469"/>
<gene>
    <name evidence="2" type="primary">54</name>
    <name evidence="2" type="ORF">SEA_STEAMY_54</name>
</gene>
<dbReference type="RefSeq" id="YP_010061841.1">
    <property type="nucleotide sequence ID" value="NC_054787.1"/>
</dbReference>
<proteinExistence type="predicted"/>
<dbReference type="Gene3D" id="3.40.30.10">
    <property type="entry name" value="Glutaredoxin"/>
    <property type="match status" value="1"/>
</dbReference>
<accession>A0A345L0M7</accession>
<dbReference type="GeneID" id="64871469"/>
<dbReference type="InterPro" id="IPR002109">
    <property type="entry name" value="Glutaredoxin"/>
</dbReference>
<evidence type="ECO:0000313" key="3">
    <source>
        <dbReference type="Proteomes" id="UP000259157"/>
    </source>
</evidence>
<dbReference type="CDD" id="cd02976">
    <property type="entry name" value="NrdH"/>
    <property type="match status" value="1"/>
</dbReference>
<dbReference type="PROSITE" id="PS51354">
    <property type="entry name" value="GLUTAREDOXIN_2"/>
    <property type="match status" value="1"/>
</dbReference>
<dbReference type="Pfam" id="PF00462">
    <property type="entry name" value="Glutaredoxin"/>
    <property type="match status" value="1"/>
</dbReference>
<dbReference type="InterPro" id="IPR036249">
    <property type="entry name" value="Thioredoxin-like_sf"/>
</dbReference>